<dbReference type="FunFam" id="3.90.400.10:FF:000001">
    <property type="entry name" value="Maltase A3, isoform A"/>
    <property type="match status" value="1"/>
</dbReference>
<reference evidence="4 5" key="1">
    <citation type="submission" date="2020-06" db="EMBL/GenBank/DDBJ databases">
        <authorList>
            <person name="Li R."/>
            <person name="Bekaert M."/>
        </authorList>
    </citation>
    <scope>NUCLEOTIDE SEQUENCE [LARGE SCALE GENOMIC DNA]</scope>
    <source>
        <strain evidence="5">wild</strain>
    </source>
</reference>
<dbReference type="Proteomes" id="UP000507470">
    <property type="component" value="Unassembled WGS sequence"/>
</dbReference>
<keyword evidence="2" id="KW-0812">Transmembrane</keyword>
<evidence type="ECO:0000256" key="2">
    <source>
        <dbReference type="SAM" id="Phobius"/>
    </source>
</evidence>
<dbReference type="PANTHER" id="PTHR10357:SF179">
    <property type="entry name" value="NEUTRAL AND BASIC AMINO ACID TRANSPORT PROTEIN RBAT"/>
    <property type="match status" value="1"/>
</dbReference>
<dbReference type="InterPro" id="IPR006047">
    <property type="entry name" value="GH13_cat_dom"/>
</dbReference>
<dbReference type="PANTHER" id="PTHR10357">
    <property type="entry name" value="ALPHA-AMYLASE FAMILY MEMBER"/>
    <property type="match status" value="1"/>
</dbReference>
<dbReference type="SUPFAM" id="SSF51445">
    <property type="entry name" value="(Trans)glycosidases"/>
    <property type="match status" value="1"/>
</dbReference>
<dbReference type="Gene3D" id="3.90.400.10">
    <property type="entry name" value="Oligo-1,6-glucosidase, Domain 2"/>
    <property type="match status" value="1"/>
</dbReference>
<feature type="transmembrane region" description="Helical" evidence="2">
    <location>
        <begin position="50"/>
        <end position="69"/>
    </location>
</feature>
<keyword evidence="2" id="KW-1133">Transmembrane helix</keyword>
<organism evidence="4 5">
    <name type="scientific">Mytilus coruscus</name>
    <name type="common">Sea mussel</name>
    <dbReference type="NCBI Taxonomy" id="42192"/>
    <lineage>
        <taxon>Eukaryota</taxon>
        <taxon>Metazoa</taxon>
        <taxon>Spiralia</taxon>
        <taxon>Lophotrochozoa</taxon>
        <taxon>Mollusca</taxon>
        <taxon>Bivalvia</taxon>
        <taxon>Autobranchia</taxon>
        <taxon>Pteriomorphia</taxon>
        <taxon>Mytilida</taxon>
        <taxon>Mytiloidea</taxon>
        <taxon>Mytilidae</taxon>
        <taxon>Mytilinae</taxon>
        <taxon>Mytilus</taxon>
    </lineage>
</organism>
<feature type="domain" description="Glycosyl hydrolase family 13 catalytic" evidence="3">
    <location>
        <begin position="94"/>
        <end position="485"/>
    </location>
</feature>
<dbReference type="AlphaFoldDB" id="A0A6J8A5S5"/>
<evidence type="ECO:0000313" key="4">
    <source>
        <dbReference type="EMBL" id="CAC5362111.1"/>
    </source>
</evidence>
<dbReference type="GO" id="GO:0005975">
    <property type="term" value="P:carbohydrate metabolic process"/>
    <property type="evidence" value="ECO:0007669"/>
    <property type="project" value="InterPro"/>
</dbReference>
<evidence type="ECO:0000313" key="5">
    <source>
        <dbReference type="Proteomes" id="UP000507470"/>
    </source>
</evidence>
<evidence type="ECO:0000256" key="1">
    <source>
        <dbReference type="ARBA" id="ARBA00023180"/>
    </source>
</evidence>
<keyword evidence="5" id="KW-1185">Reference proteome</keyword>
<proteinExistence type="predicted"/>
<dbReference type="EMBL" id="CACVKT020000732">
    <property type="protein sequence ID" value="CAC5362111.1"/>
    <property type="molecule type" value="Genomic_DNA"/>
</dbReference>
<name>A0A6J8A5S5_MYTCO</name>
<dbReference type="OrthoDB" id="1740265at2759"/>
<keyword evidence="2" id="KW-0472">Membrane</keyword>
<gene>
    <name evidence="4" type="ORF">MCOR_3987</name>
</gene>
<sequence length="634" mass="73139">MIYGDLVDDTHWIFFNKLRTINYWAKLVTGEKKKLRVIVYNLVTGNKCSLILVVIIAAAIAVSCVIIFTDKDLREKRQYDPSDLEWWKKTIVYQIYPRSFKDSGSDGIGDIKGITSKLDYFVYLGVGAIWISPFYKSPMRDFGYDVANYTEIDPMFGSMTDFDELMNETKKRDIKVILDFVPNHTSNESKWFIESRKMNQEYKDYYIWADGKRKGQGYEPPNNWISVFGGSAWKFDHAYRYQYYYHAFLDSQPDLNLRNPKVRKELENALKFWLDKGVAGFRVDAFKMAFEVKNVSLNEDLPVLKPGEKSVFTDKQNHSYTTNLPEIYGVIKDWRKMFEKYKEKDGVSRFMTTESFGLTSEMVNKYYEAGSLPFNFDLIMKVNKSCDGLCFKTIIEGALKNLPSTAWPNFVMGNHDKPRVADRMGTDMIDVMNMLLLTLPGTPTCYYGDEIGMRNVFYTFDETQDPYGRNYGPNGYTRFSRDPERSPMLWDNTIKAGFTTGTPWLRVNPIHSRTNVKVERNTITNTHIKVYKKVAEIRKLPSFQNPDIQFSYTDDNFLSYIRTAEGRPKYLVILNFDAASQIGSTADFSKAPVSSTRGEVVAMTGTVNLAFGSLIDLKQIKLQRGQGLVIKVHH</sequence>
<dbReference type="InterPro" id="IPR013780">
    <property type="entry name" value="Glyco_hydro_b"/>
</dbReference>
<evidence type="ECO:0000259" key="3">
    <source>
        <dbReference type="SMART" id="SM00642"/>
    </source>
</evidence>
<dbReference type="Gene3D" id="2.60.40.1180">
    <property type="entry name" value="Golgi alpha-mannosidase II"/>
    <property type="match status" value="1"/>
</dbReference>
<dbReference type="Gene3D" id="3.20.20.80">
    <property type="entry name" value="Glycosidases"/>
    <property type="match status" value="1"/>
</dbReference>
<dbReference type="InterPro" id="IPR017853">
    <property type="entry name" value="GH"/>
</dbReference>
<dbReference type="Pfam" id="PF00128">
    <property type="entry name" value="Alpha-amylase"/>
    <property type="match status" value="1"/>
</dbReference>
<accession>A0A6J8A5S5</accession>
<protein>
    <submittedName>
        <fullName evidence="4">Maltase 2,Maltase A3</fullName>
    </submittedName>
</protein>
<dbReference type="SMART" id="SM00642">
    <property type="entry name" value="Aamy"/>
    <property type="match status" value="1"/>
</dbReference>
<keyword evidence="1" id="KW-0325">Glycoprotein</keyword>
<dbReference type="InterPro" id="IPR045857">
    <property type="entry name" value="O16G_dom_2"/>
</dbReference>